<protein>
    <submittedName>
        <fullName evidence="2">Uncharacterized protein</fullName>
    </submittedName>
</protein>
<feature type="region of interest" description="Disordered" evidence="1">
    <location>
        <begin position="1"/>
        <end position="24"/>
    </location>
</feature>
<keyword evidence="3" id="KW-1185">Reference proteome</keyword>
<proteinExistence type="predicted"/>
<organism evidence="2 3">
    <name type="scientific">Tatumella ptyseos ATCC 33301</name>
    <dbReference type="NCBI Taxonomy" id="1005995"/>
    <lineage>
        <taxon>Bacteria</taxon>
        <taxon>Pseudomonadati</taxon>
        <taxon>Pseudomonadota</taxon>
        <taxon>Gammaproteobacteria</taxon>
        <taxon>Enterobacterales</taxon>
        <taxon>Erwiniaceae</taxon>
        <taxon>Tatumella</taxon>
    </lineage>
</organism>
<comment type="caution">
    <text evidence="2">The sequence shown here is derived from an EMBL/GenBank/DDBJ whole genome shotgun (WGS) entry which is preliminary data.</text>
</comment>
<evidence type="ECO:0000256" key="1">
    <source>
        <dbReference type="SAM" id="MobiDB-lite"/>
    </source>
</evidence>
<evidence type="ECO:0000313" key="2">
    <source>
        <dbReference type="EMBL" id="KFD22341.1"/>
    </source>
</evidence>
<dbReference type="AlphaFoldDB" id="A0A085JPE5"/>
<reference evidence="2 3" key="1">
    <citation type="submission" date="2014-05" db="EMBL/GenBank/DDBJ databases">
        <title>ATOL: Assembling a taxonomically balanced genome-scale reconstruction of the evolutionary history of the Enterobacteriaceae.</title>
        <authorList>
            <person name="Plunkett G.III."/>
            <person name="Neeno-Eckwall E.C."/>
            <person name="Glasner J.D."/>
            <person name="Perna N.T."/>
        </authorList>
    </citation>
    <scope>NUCLEOTIDE SEQUENCE [LARGE SCALE GENOMIC DNA]</scope>
    <source>
        <strain evidence="2 3">ATCC 33301</strain>
    </source>
</reference>
<dbReference type="Proteomes" id="UP000028602">
    <property type="component" value="Unassembled WGS sequence"/>
</dbReference>
<dbReference type="EMBL" id="JMPR01000008">
    <property type="protein sequence ID" value="KFD22341.1"/>
    <property type="molecule type" value="Genomic_DNA"/>
</dbReference>
<gene>
    <name evidence="2" type="ORF">GTPT_0515</name>
</gene>
<feature type="compositionally biased region" description="Basic and acidic residues" evidence="1">
    <location>
        <begin position="9"/>
        <end position="23"/>
    </location>
</feature>
<sequence>MPEFASDLNGDHARSPPEGEKNSLNRLAEWRGYPAILL</sequence>
<evidence type="ECO:0000313" key="3">
    <source>
        <dbReference type="Proteomes" id="UP000028602"/>
    </source>
</evidence>
<name>A0A085JPE5_9GAMM</name>
<accession>A0A085JPE5</accession>